<keyword evidence="5 7" id="KW-0067">ATP-binding</keyword>
<dbReference type="Pfam" id="PF00406">
    <property type="entry name" value="ADK"/>
    <property type="match status" value="1"/>
</dbReference>
<feature type="binding site" evidence="5">
    <location>
        <position position="39"/>
    </location>
    <ligand>
        <name>AMP</name>
        <dbReference type="ChEBI" id="CHEBI:456215"/>
    </ligand>
</feature>
<comment type="pathway">
    <text evidence="5">Purine metabolism; AMP biosynthesis via salvage pathway; AMP from ADP: step 1/1.</text>
</comment>
<keyword evidence="5" id="KW-0479">Metal-binding</keyword>
<keyword evidence="1 5" id="KW-0808">Transferase</keyword>
<proteinExistence type="inferred from homology"/>
<evidence type="ECO:0000256" key="1">
    <source>
        <dbReference type="ARBA" id="ARBA00022679"/>
    </source>
</evidence>
<comment type="function">
    <text evidence="5">Catalyzes the reversible transfer of the terminal phosphate group between ATP and AMP. Plays an important role in cellular energy homeostasis and in adenine nucleotide metabolism.</text>
</comment>
<evidence type="ECO:0000256" key="7">
    <source>
        <dbReference type="RuleBase" id="RU003331"/>
    </source>
</evidence>
<keyword evidence="5" id="KW-0963">Cytoplasm</keyword>
<dbReference type="PRINTS" id="PR00094">
    <property type="entry name" value="ADENYLTKNASE"/>
</dbReference>
<feature type="binding site" evidence="5">
    <location>
        <position position="140"/>
    </location>
    <ligand>
        <name>Zn(2+)</name>
        <dbReference type="ChEBI" id="CHEBI:29105"/>
        <note>structural</note>
    </ligand>
</feature>
<comment type="domain">
    <text evidence="5">Consists of three domains, a large central CORE domain and two small peripheral domains, NMPbind and LID, which undergo movements during catalysis. The LID domain closes over the site of phosphoryl transfer upon ATP binding. Assembling and dissambling the active center during each catalytic cycle provides an effective means to prevent ATP hydrolysis. Some bacteria have evolved a zinc-coordinating structure that stabilizes the LID domain.</text>
</comment>
<comment type="similarity">
    <text evidence="5 6">Belongs to the adenylate kinase family.</text>
</comment>
<dbReference type="GO" id="GO:0004017">
    <property type="term" value="F:AMP kinase activity"/>
    <property type="evidence" value="ECO:0007669"/>
    <property type="project" value="UniProtKB-UniRule"/>
</dbReference>
<feature type="binding site" evidence="5">
    <location>
        <position position="137"/>
    </location>
    <ligand>
        <name>Zn(2+)</name>
        <dbReference type="ChEBI" id="CHEBI:29105"/>
        <note>structural</note>
    </ligand>
</feature>
<feature type="binding site" evidence="5">
    <location>
        <position position="34"/>
    </location>
    <ligand>
        <name>AMP</name>
        <dbReference type="ChEBI" id="CHEBI:456215"/>
    </ligand>
</feature>
<dbReference type="InterPro" id="IPR027417">
    <property type="entry name" value="P-loop_NTPase"/>
</dbReference>
<comment type="caution">
    <text evidence="8">The sequence shown here is derived from an EMBL/GenBank/DDBJ whole genome shotgun (WGS) entry which is preliminary data.</text>
</comment>
<evidence type="ECO:0000313" key="8">
    <source>
        <dbReference type="EMBL" id="KKR99463.1"/>
    </source>
</evidence>
<feature type="binding site" evidence="5">
    <location>
        <position position="166"/>
    </location>
    <ligand>
        <name>AMP</name>
        <dbReference type="ChEBI" id="CHEBI:456215"/>
    </ligand>
</feature>
<keyword evidence="3 5" id="KW-0547">Nucleotide-binding</keyword>
<keyword evidence="4 5" id="KW-0418">Kinase</keyword>
<evidence type="ECO:0000256" key="5">
    <source>
        <dbReference type="HAMAP-Rule" id="MF_00235"/>
    </source>
</evidence>
<dbReference type="GO" id="GO:0008270">
    <property type="term" value="F:zinc ion binding"/>
    <property type="evidence" value="ECO:0007669"/>
    <property type="project" value="UniProtKB-UniRule"/>
</dbReference>
<comment type="subcellular location">
    <subcellularLocation>
        <location evidence="5 7">Cytoplasm</location>
    </subcellularLocation>
</comment>
<dbReference type="Gene3D" id="3.40.50.300">
    <property type="entry name" value="P-loop containing nucleotide triphosphate hydrolases"/>
    <property type="match status" value="1"/>
</dbReference>
<dbReference type="Proteomes" id="UP000034108">
    <property type="component" value="Unassembled WGS sequence"/>
</dbReference>
<comment type="subunit">
    <text evidence="5 7">Monomer.</text>
</comment>
<keyword evidence="2 5" id="KW-0545">Nucleotide biosynthesis</keyword>
<comment type="catalytic activity">
    <reaction evidence="5 7">
        <text>AMP + ATP = 2 ADP</text>
        <dbReference type="Rhea" id="RHEA:12973"/>
        <dbReference type="ChEBI" id="CHEBI:30616"/>
        <dbReference type="ChEBI" id="CHEBI:456215"/>
        <dbReference type="ChEBI" id="CHEBI:456216"/>
        <dbReference type="EC" id="2.7.4.3"/>
    </reaction>
</comment>
<feature type="binding site" evidence="5">
    <location>
        <position position="156"/>
    </location>
    <ligand>
        <name>Zn(2+)</name>
        <dbReference type="ChEBI" id="CHEBI:29105"/>
        <note>structural</note>
    </ligand>
</feature>
<organism evidence="8 9">
    <name type="scientific">Candidatus Magasanikbacteria bacterium GW2011_GWC2_41_17</name>
    <dbReference type="NCBI Taxonomy" id="1619048"/>
    <lineage>
        <taxon>Bacteria</taxon>
        <taxon>Candidatus Magasanikiibacteriota</taxon>
    </lineage>
</organism>
<evidence type="ECO:0000256" key="4">
    <source>
        <dbReference type="ARBA" id="ARBA00022777"/>
    </source>
</evidence>
<feature type="binding site" evidence="5">
    <location>
        <begin position="13"/>
        <end position="18"/>
    </location>
    <ligand>
        <name>ATP</name>
        <dbReference type="ChEBI" id="CHEBI:30616"/>
    </ligand>
</feature>
<dbReference type="CDD" id="cd01428">
    <property type="entry name" value="ADK"/>
    <property type="match status" value="1"/>
</dbReference>
<dbReference type="EMBL" id="LCAV01000006">
    <property type="protein sequence ID" value="KKR99463.1"/>
    <property type="molecule type" value="Genomic_DNA"/>
</dbReference>
<dbReference type="EC" id="2.7.4.3" evidence="5 7"/>
<sequence>MANKILVFMGPPGSGKGTQAKRLGAFLNFQHISSGDLVRRLLAGDTVDPEEKKEVEKSRQGILVADWLIYKLVFKEIEKKLLSGRGVILDGVIRNLEQAKEFFKFFTEKKWLEEVKIVWIALSDAEAVERLIKRRVCVKCNEIAAYSLETKDLSVCPKCGGELIIRPDDNVATLKKRLEIQGTAAQQPILEFFRNSGVPVVEVDGRSAIEKVLEDIKQVI</sequence>
<dbReference type="UniPathway" id="UPA00588">
    <property type="reaction ID" value="UER00649"/>
</dbReference>
<dbReference type="PATRIC" id="fig|1619048.3.peg.273"/>
<dbReference type="GO" id="GO:0005737">
    <property type="term" value="C:cytoplasm"/>
    <property type="evidence" value="ECO:0007669"/>
    <property type="project" value="UniProtKB-SubCell"/>
</dbReference>
<keyword evidence="5" id="KW-0862">Zinc</keyword>
<reference evidence="8 9" key="1">
    <citation type="journal article" date="2015" name="Nature">
        <title>rRNA introns, odd ribosomes, and small enigmatic genomes across a large radiation of phyla.</title>
        <authorList>
            <person name="Brown C.T."/>
            <person name="Hug L.A."/>
            <person name="Thomas B.C."/>
            <person name="Sharon I."/>
            <person name="Castelle C.J."/>
            <person name="Singh A."/>
            <person name="Wilkins M.J."/>
            <person name="Williams K.H."/>
            <person name="Banfield J.F."/>
        </authorList>
    </citation>
    <scope>NUCLEOTIDE SEQUENCE [LARGE SCALE GENOMIC DNA]</scope>
</reference>
<evidence type="ECO:0000256" key="2">
    <source>
        <dbReference type="ARBA" id="ARBA00022727"/>
    </source>
</evidence>
<dbReference type="SUPFAM" id="SSF52540">
    <property type="entry name" value="P-loop containing nucleoside triphosphate hydrolases"/>
    <property type="match status" value="1"/>
</dbReference>
<evidence type="ECO:0000256" key="6">
    <source>
        <dbReference type="RuleBase" id="RU003330"/>
    </source>
</evidence>
<feature type="binding site" evidence="5">
    <location>
        <position position="159"/>
    </location>
    <ligand>
        <name>Zn(2+)</name>
        <dbReference type="ChEBI" id="CHEBI:29105"/>
        <note>structural</note>
    </ligand>
</feature>
<protein>
    <recommendedName>
        <fullName evidence="5 7">Adenylate kinase</fullName>
        <shortName evidence="5">AK</shortName>
        <ecNumber evidence="5 7">2.7.4.3</ecNumber>
    </recommendedName>
    <alternativeName>
        <fullName evidence="5">ATP-AMP transphosphorylase</fullName>
    </alternativeName>
    <alternativeName>
        <fullName evidence="5">ATP:AMP phosphotransferase</fullName>
    </alternativeName>
    <alternativeName>
        <fullName evidence="5">Adenylate monophosphate kinase</fullName>
    </alternativeName>
</protein>
<dbReference type="InterPro" id="IPR000850">
    <property type="entry name" value="Adenylat/UMP-CMP_kin"/>
</dbReference>
<dbReference type="GO" id="GO:0044209">
    <property type="term" value="P:AMP salvage"/>
    <property type="evidence" value="ECO:0007669"/>
    <property type="project" value="UniProtKB-UniRule"/>
</dbReference>
<feature type="binding site" evidence="5">
    <location>
        <begin position="62"/>
        <end position="64"/>
    </location>
    <ligand>
        <name>AMP</name>
        <dbReference type="ChEBI" id="CHEBI:456215"/>
    </ligand>
</feature>
<dbReference type="HAMAP" id="MF_00235">
    <property type="entry name" value="Adenylate_kinase_Adk"/>
    <property type="match status" value="1"/>
</dbReference>
<evidence type="ECO:0000313" key="9">
    <source>
        <dbReference type="Proteomes" id="UP000034108"/>
    </source>
</evidence>
<accession>A0A0G0VF38</accession>
<dbReference type="PANTHER" id="PTHR23359">
    <property type="entry name" value="NUCLEOTIDE KINASE"/>
    <property type="match status" value="1"/>
</dbReference>
<dbReference type="GO" id="GO:0005524">
    <property type="term" value="F:ATP binding"/>
    <property type="evidence" value="ECO:0007669"/>
    <property type="project" value="UniProtKB-UniRule"/>
</dbReference>
<feature type="binding site" evidence="5">
    <location>
        <position position="98"/>
    </location>
    <ligand>
        <name>AMP</name>
        <dbReference type="ChEBI" id="CHEBI:456215"/>
    </ligand>
</feature>
<evidence type="ECO:0000256" key="3">
    <source>
        <dbReference type="ARBA" id="ARBA00022741"/>
    </source>
</evidence>
<feature type="binding site" evidence="5">
    <location>
        <position position="207"/>
    </location>
    <ligand>
        <name>ATP</name>
        <dbReference type="ChEBI" id="CHEBI:30616"/>
    </ligand>
</feature>
<dbReference type="AlphaFoldDB" id="A0A0G0VF38"/>
<name>A0A0G0VF38_9BACT</name>
<comment type="caution">
    <text evidence="5">Lacks conserved residue(s) required for the propagation of feature annotation.</text>
</comment>
<feature type="binding site" evidence="5">
    <location>
        <position position="134"/>
    </location>
    <ligand>
        <name>ATP</name>
        <dbReference type="ChEBI" id="CHEBI:30616"/>
    </ligand>
</feature>
<dbReference type="STRING" id="1619048.UU49_C0006G0019"/>
<gene>
    <name evidence="5" type="primary">adk</name>
    <name evidence="8" type="ORF">UU49_C0006G0019</name>
</gene>
<feature type="binding site" evidence="5">
    <location>
        <position position="177"/>
    </location>
    <ligand>
        <name>AMP</name>
        <dbReference type="ChEBI" id="CHEBI:456215"/>
    </ligand>
</feature>